<name>A0ABW3EXP8_9ACTN</name>
<comment type="caution">
    <text evidence="1">The sequence shown here is derived from an EMBL/GenBank/DDBJ whole genome shotgun (WGS) entry which is preliminary data.</text>
</comment>
<dbReference type="RefSeq" id="WP_378305962.1">
    <property type="nucleotide sequence ID" value="NZ_JBHTJA010000123.1"/>
</dbReference>
<dbReference type="InterPro" id="IPR022566">
    <property type="entry name" value="DUF2613"/>
</dbReference>
<feature type="non-terminal residue" evidence="1">
    <location>
        <position position="51"/>
    </location>
</feature>
<protein>
    <submittedName>
        <fullName evidence="1">DUF2613 family protein</fullName>
    </submittedName>
</protein>
<keyword evidence="2" id="KW-1185">Reference proteome</keyword>
<gene>
    <name evidence="1" type="ORF">ACFQ11_32970</name>
</gene>
<sequence>MRPPMSKRGLTVVAGAVVGGALVLGAVQFTDESATPVAQRVARPEPQAVLV</sequence>
<dbReference type="EMBL" id="JBHTJA010000123">
    <property type="protein sequence ID" value="MFD0905228.1"/>
    <property type="molecule type" value="Genomic_DNA"/>
</dbReference>
<accession>A0ABW3EXP8</accession>
<organism evidence="1 2">
    <name type="scientific">Actinomadura sediminis</name>
    <dbReference type="NCBI Taxonomy" id="1038904"/>
    <lineage>
        <taxon>Bacteria</taxon>
        <taxon>Bacillati</taxon>
        <taxon>Actinomycetota</taxon>
        <taxon>Actinomycetes</taxon>
        <taxon>Streptosporangiales</taxon>
        <taxon>Thermomonosporaceae</taxon>
        <taxon>Actinomadura</taxon>
    </lineage>
</organism>
<evidence type="ECO:0000313" key="2">
    <source>
        <dbReference type="Proteomes" id="UP001596972"/>
    </source>
</evidence>
<dbReference type="Pfam" id="PF11021">
    <property type="entry name" value="DUF2613"/>
    <property type="match status" value="1"/>
</dbReference>
<evidence type="ECO:0000313" key="1">
    <source>
        <dbReference type="EMBL" id="MFD0905228.1"/>
    </source>
</evidence>
<proteinExistence type="predicted"/>
<dbReference type="Proteomes" id="UP001596972">
    <property type="component" value="Unassembled WGS sequence"/>
</dbReference>
<reference evidence="2" key="1">
    <citation type="journal article" date="2019" name="Int. J. Syst. Evol. Microbiol.">
        <title>The Global Catalogue of Microorganisms (GCM) 10K type strain sequencing project: providing services to taxonomists for standard genome sequencing and annotation.</title>
        <authorList>
            <consortium name="The Broad Institute Genomics Platform"/>
            <consortium name="The Broad Institute Genome Sequencing Center for Infectious Disease"/>
            <person name="Wu L."/>
            <person name="Ma J."/>
        </authorList>
    </citation>
    <scope>NUCLEOTIDE SEQUENCE [LARGE SCALE GENOMIC DNA]</scope>
    <source>
        <strain evidence="2">JCM 31202</strain>
    </source>
</reference>